<keyword evidence="9" id="KW-0863">Zinc-finger</keyword>
<gene>
    <name evidence="15" type="primary">LOC106154966</name>
</gene>
<feature type="compositionally biased region" description="Polar residues" evidence="10">
    <location>
        <begin position="884"/>
        <end position="900"/>
    </location>
</feature>
<sequence length="987" mass="110889">MPDVLSVPEFLAETWEDFHSPTTSAFVSKMGQCRNTVAGLEETLDFDRSGLIKMKKSIKAIYNSGNLHVANELYMAENLEKLGWNALNKEQEQEIGAAFLKFAVVTKELSALMKNLMQNLNNIVMFPLDSFVKSELKGGKGDLKKPFDKAWKEYESKFTKIEQERKKIAKEAGFHKAEISGPEIAEEMEKERRMFQLQMCDYLVRVNEIKTKKGVDLLQHMVEFYHAQTNFYHDGLKTIEHFNSYILELVTTLGAIKQRQDQEKRQLIELREELKGSMTTLYKELTKLNSHRFSVLLAPVLGSTHPTHALPQILGNKTLGTEKKGHLLKKSEGRMRKVWQRRRVAIQSGIMSVSHSDESKDPVRLNLLTCQAKLVLDDPTKKCFDLISSSNNRTYHFQAEDTADMEEWIAVLNNAKEEILMKAFGDSTGSGHLRELTRSIIDQIRRLPGNAYCCDCGAEDPEWLSTNLGILICIDCCGIHRDLGVHISRTQSLVIDEIGTSQLLLARVVSNRSFNDIMEATLDTSYKPTSTSTMEERKEFIRAKYERHRYAIKTCLTMEDLKLDLKQAVLSADIYGLLQVYAEGQDLMAVLPDTEDEETALHLAVKQTDGMSLHIADFVIQNTNNRNLDMATRDGYTALHYCAQANRTEEMKLLLRACPALASVETKDGRTAMDIAREENNEHCIDLLKHALEGKTKLFENVNIDWDLVSSDENTLDTVDYSDDELEDRGTPDKKNRSRPPSLVMTKDSIIPIPARERRSSLGDGLKVNLNNLPPPPPPQSSKPKGINLDQVNRARVPSDPSMPPPLPMKNKDKIQAPPGGKLVLPPPLQFRNQTGAISSNSSKKSRTSSASSDKPVPAPRRSTIGGAPVFSQPEAVKAASSMERLSNGRSSESLDSTDSAAGGGLQPHPTPRTKKKMSLRRQRKCRALYDCDADNDDELSFKEGEIIILLREEDEDWWEGEVDGEPHRKGLFPASFVERVVEDSGG</sequence>
<proteinExistence type="predicted"/>
<dbReference type="CDD" id="cd07604">
    <property type="entry name" value="BAR_ASAPs"/>
    <property type="match status" value="1"/>
</dbReference>
<dbReference type="Gene3D" id="1.10.220.150">
    <property type="entry name" value="Arf GTPase activating protein"/>
    <property type="match status" value="1"/>
</dbReference>
<dbReference type="InterPro" id="IPR004148">
    <property type="entry name" value="BAR_dom"/>
</dbReference>
<dbReference type="InterPro" id="IPR036028">
    <property type="entry name" value="SH3-like_dom_sf"/>
</dbReference>
<dbReference type="GO" id="GO:0005096">
    <property type="term" value="F:GTPase activator activity"/>
    <property type="evidence" value="ECO:0007669"/>
    <property type="project" value="InterPro"/>
</dbReference>
<dbReference type="PROSITE" id="PS50003">
    <property type="entry name" value="PH_DOMAIN"/>
    <property type="match status" value="1"/>
</dbReference>
<dbReference type="SMART" id="SM00233">
    <property type="entry name" value="PH"/>
    <property type="match status" value="1"/>
</dbReference>
<evidence type="ECO:0000259" key="11">
    <source>
        <dbReference type="PROSITE" id="PS50002"/>
    </source>
</evidence>
<keyword evidence="6" id="KW-0862">Zinc</keyword>
<dbReference type="STRING" id="7574.A0A1S3HFY5"/>
<dbReference type="PRINTS" id="PR00452">
    <property type="entry name" value="SH3DOMAIN"/>
</dbReference>
<dbReference type="InterPro" id="IPR043593">
    <property type="entry name" value="ASAP"/>
</dbReference>
<evidence type="ECO:0000256" key="8">
    <source>
        <dbReference type="PROSITE-ProRule" id="PRU00192"/>
    </source>
</evidence>
<dbReference type="PANTHER" id="PTHR45854:SF3">
    <property type="entry name" value="ARFGAP WITH SH3 DOMAIN, ANK REPEAT AND PH DOMAIN-CONTAINING PROTEIN"/>
    <property type="match status" value="1"/>
</dbReference>
<feature type="compositionally biased region" description="Basic residues" evidence="10">
    <location>
        <begin position="912"/>
        <end position="921"/>
    </location>
</feature>
<dbReference type="PROSITE" id="PS50002">
    <property type="entry name" value="SH3"/>
    <property type="match status" value="1"/>
</dbReference>
<evidence type="ECO:0000256" key="6">
    <source>
        <dbReference type="ARBA" id="ARBA00022833"/>
    </source>
</evidence>
<evidence type="ECO:0000256" key="1">
    <source>
        <dbReference type="ARBA" id="ARBA00004496"/>
    </source>
</evidence>
<evidence type="ECO:0000256" key="3">
    <source>
        <dbReference type="ARBA" id="ARBA00022490"/>
    </source>
</evidence>
<evidence type="ECO:0000256" key="5">
    <source>
        <dbReference type="ARBA" id="ARBA00022737"/>
    </source>
</evidence>
<dbReference type="Pfam" id="PF16746">
    <property type="entry name" value="BAR_3"/>
    <property type="match status" value="1"/>
</dbReference>
<dbReference type="PANTHER" id="PTHR45854">
    <property type="entry name" value="ASAP FAMILY MEMBER"/>
    <property type="match status" value="1"/>
</dbReference>
<dbReference type="Pfam" id="PF12796">
    <property type="entry name" value="Ank_2"/>
    <property type="match status" value="1"/>
</dbReference>
<dbReference type="SMART" id="SM00248">
    <property type="entry name" value="ANK"/>
    <property type="match status" value="3"/>
</dbReference>
<dbReference type="Pfam" id="PF01412">
    <property type="entry name" value="ArfGap"/>
    <property type="match status" value="1"/>
</dbReference>
<dbReference type="CDD" id="cd08834">
    <property type="entry name" value="ArfGap_ASAP"/>
    <property type="match status" value="1"/>
</dbReference>
<reference evidence="15" key="1">
    <citation type="submission" date="2025-08" db="UniProtKB">
        <authorList>
            <consortium name="RefSeq"/>
        </authorList>
    </citation>
    <scope>IDENTIFICATION</scope>
    <source>
        <tissue evidence="15">Gonads</tissue>
    </source>
</reference>
<feature type="domain" description="Arf-GAP" evidence="13">
    <location>
        <begin position="438"/>
        <end position="560"/>
    </location>
</feature>
<dbReference type="InterPro" id="IPR037278">
    <property type="entry name" value="ARFGAP/RecO"/>
</dbReference>
<organism evidence="14 15">
    <name type="scientific">Lingula anatina</name>
    <name type="common">Brachiopod</name>
    <name type="synonym">Lingula unguis</name>
    <dbReference type="NCBI Taxonomy" id="7574"/>
    <lineage>
        <taxon>Eukaryota</taxon>
        <taxon>Metazoa</taxon>
        <taxon>Spiralia</taxon>
        <taxon>Lophotrochozoa</taxon>
        <taxon>Brachiopoda</taxon>
        <taxon>Linguliformea</taxon>
        <taxon>Lingulata</taxon>
        <taxon>Lingulida</taxon>
        <taxon>Linguloidea</taxon>
        <taxon>Lingulidae</taxon>
        <taxon>Lingula</taxon>
    </lineage>
</organism>
<dbReference type="OrthoDB" id="435430at2759"/>
<dbReference type="SUPFAM" id="SSF50044">
    <property type="entry name" value="SH3-domain"/>
    <property type="match status" value="1"/>
</dbReference>
<dbReference type="InParanoid" id="A0A1S3HFY5"/>
<evidence type="ECO:0000313" key="15">
    <source>
        <dbReference type="RefSeq" id="XP_013384993.1"/>
    </source>
</evidence>
<feature type="region of interest" description="Disordered" evidence="10">
    <location>
        <begin position="719"/>
        <end position="921"/>
    </location>
</feature>
<dbReference type="InterPro" id="IPR001452">
    <property type="entry name" value="SH3_domain"/>
</dbReference>
<keyword evidence="14" id="KW-1185">Reference proteome</keyword>
<dbReference type="SMART" id="SM00326">
    <property type="entry name" value="SH3"/>
    <property type="match status" value="1"/>
</dbReference>
<dbReference type="Pfam" id="PF00018">
    <property type="entry name" value="SH3_1"/>
    <property type="match status" value="1"/>
</dbReference>
<dbReference type="InterPro" id="IPR001849">
    <property type="entry name" value="PH_domain"/>
</dbReference>
<evidence type="ECO:0000256" key="9">
    <source>
        <dbReference type="PROSITE-ProRule" id="PRU00288"/>
    </source>
</evidence>
<dbReference type="InterPro" id="IPR027267">
    <property type="entry name" value="AH/BAR_dom_sf"/>
</dbReference>
<feature type="domain" description="SH3" evidence="11">
    <location>
        <begin position="921"/>
        <end position="983"/>
    </location>
</feature>
<feature type="domain" description="PH" evidence="12">
    <location>
        <begin position="320"/>
        <end position="417"/>
    </location>
</feature>
<dbReference type="Gene3D" id="2.30.29.30">
    <property type="entry name" value="Pleckstrin-homology domain (PH domain)/Phosphotyrosine-binding domain (PTB)"/>
    <property type="match status" value="1"/>
</dbReference>
<dbReference type="InterPro" id="IPR011993">
    <property type="entry name" value="PH-like_dom_sf"/>
</dbReference>
<dbReference type="SUPFAM" id="SSF57863">
    <property type="entry name" value="ArfGap/RecO-like zinc finger"/>
    <property type="match status" value="1"/>
</dbReference>
<dbReference type="CDD" id="cd13251">
    <property type="entry name" value="PH_ASAP"/>
    <property type="match status" value="1"/>
</dbReference>
<feature type="compositionally biased region" description="Low complexity" evidence="10">
    <location>
        <begin position="839"/>
        <end position="855"/>
    </location>
</feature>
<dbReference type="Pfam" id="PF00169">
    <property type="entry name" value="PH"/>
    <property type="match status" value="1"/>
</dbReference>
<dbReference type="SUPFAM" id="SSF103657">
    <property type="entry name" value="BAR/IMD domain-like"/>
    <property type="match status" value="1"/>
</dbReference>
<dbReference type="InterPro" id="IPR037844">
    <property type="entry name" value="PH_ASAP"/>
</dbReference>
<evidence type="ECO:0000313" key="14">
    <source>
        <dbReference type="Proteomes" id="UP000085678"/>
    </source>
</evidence>
<keyword evidence="2 8" id="KW-0728">SH3 domain</keyword>
<dbReference type="AlphaFoldDB" id="A0A1S3HFY5"/>
<keyword evidence="3" id="KW-0963">Cytoplasm</keyword>
<dbReference type="InterPro" id="IPR002110">
    <property type="entry name" value="Ankyrin_rpt"/>
</dbReference>
<evidence type="ECO:0000256" key="2">
    <source>
        <dbReference type="ARBA" id="ARBA00022443"/>
    </source>
</evidence>
<evidence type="ECO:0000256" key="4">
    <source>
        <dbReference type="ARBA" id="ARBA00022723"/>
    </source>
</evidence>
<dbReference type="KEGG" id="lak:106154966"/>
<dbReference type="FunFam" id="2.30.30.40:FF:000072">
    <property type="entry name" value="Unconventional Myosin IB"/>
    <property type="match status" value="1"/>
</dbReference>
<dbReference type="FunFam" id="1.25.40.20:FF:000006">
    <property type="entry name" value="Arf-GAP with SH3 domain, ANK repeat and PH domain-containing protein 2"/>
    <property type="match status" value="1"/>
</dbReference>
<dbReference type="Gene3D" id="2.30.30.40">
    <property type="entry name" value="SH3 Domains"/>
    <property type="match status" value="1"/>
</dbReference>
<evidence type="ECO:0000256" key="10">
    <source>
        <dbReference type="SAM" id="MobiDB-lite"/>
    </source>
</evidence>
<dbReference type="Gene3D" id="1.25.40.20">
    <property type="entry name" value="Ankyrin repeat-containing domain"/>
    <property type="match status" value="1"/>
</dbReference>
<dbReference type="Gene3D" id="1.20.1270.60">
    <property type="entry name" value="Arfaptin homology (AH) domain/BAR domain"/>
    <property type="match status" value="1"/>
</dbReference>
<accession>A0A1S3HFY5</accession>
<evidence type="ECO:0000256" key="7">
    <source>
        <dbReference type="ARBA" id="ARBA00023043"/>
    </source>
</evidence>
<evidence type="ECO:0000259" key="13">
    <source>
        <dbReference type="PROSITE" id="PS50115"/>
    </source>
</evidence>
<dbReference type="SMART" id="SM00105">
    <property type="entry name" value="ArfGap"/>
    <property type="match status" value="1"/>
</dbReference>
<keyword evidence="4" id="KW-0479">Metal-binding</keyword>
<name>A0A1S3HFY5_LINAN</name>
<dbReference type="GO" id="GO:0005737">
    <property type="term" value="C:cytoplasm"/>
    <property type="evidence" value="ECO:0007669"/>
    <property type="project" value="UniProtKB-SubCell"/>
</dbReference>
<dbReference type="GeneID" id="106154966"/>
<dbReference type="InterPro" id="IPR036770">
    <property type="entry name" value="Ankyrin_rpt-contain_sf"/>
</dbReference>
<comment type="subcellular location">
    <subcellularLocation>
        <location evidence="1">Cytoplasm</location>
    </subcellularLocation>
</comment>
<dbReference type="Gene3D" id="1.25.40.950">
    <property type="match status" value="1"/>
</dbReference>
<dbReference type="FunCoup" id="A0A1S3HFY5">
    <property type="interactions" value="1827"/>
</dbReference>
<keyword evidence="7" id="KW-0040">ANK repeat</keyword>
<dbReference type="SUPFAM" id="SSF48403">
    <property type="entry name" value="Ankyrin repeat"/>
    <property type="match status" value="1"/>
</dbReference>
<dbReference type="InterPro" id="IPR001164">
    <property type="entry name" value="ArfGAP_dom"/>
</dbReference>
<dbReference type="PRINTS" id="PR00405">
    <property type="entry name" value="REVINTRACTNG"/>
</dbReference>
<dbReference type="RefSeq" id="XP_013384993.1">
    <property type="nucleotide sequence ID" value="XM_013529539.1"/>
</dbReference>
<dbReference type="SUPFAM" id="SSF50729">
    <property type="entry name" value="PH domain-like"/>
    <property type="match status" value="1"/>
</dbReference>
<dbReference type="GO" id="GO:0008270">
    <property type="term" value="F:zinc ion binding"/>
    <property type="evidence" value="ECO:0007669"/>
    <property type="project" value="UniProtKB-KW"/>
</dbReference>
<evidence type="ECO:0000259" key="12">
    <source>
        <dbReference type="PROSITE" id="PS50003"/>
    </source>
</evidence>
<dbReference type="InterPro" id="IPR038508">
    <property type="entry name" value="ArfGAP_dom_sf"/>
</dbReference>
<protein>
    <submittedName>
        <fullName evidence="15">Arf-GAP with SH3 domain, ANK repeat and PH domain-containing protein 2</fullName>
    </submittedName>
</protein>
<dbReference type="PROSITE" id="PS50115">
    <property type="entry name" value="ARFGAP"/>
    <property type="match status" value="1"/>
</dbReference>
<dbReference type="Proteomes" id="UP000085678">
    <property type="component" value="Unplaced"/>
</dbReference>
<keyword evidence="5" id="KW-0677">Repeat</keyword>